<reference evidence="1" key="2">
    <citation type="journal article" date="2015" name="Data Brief">
        <title>Shoot transcriptome of the giant reed, Arundo donax.</title>
        <authorList>
            <person name="Barrero R.A."/>
            <person name="Guerrero F.D."/>
            <person name="Moolhuijzen P."/>
            <person name="Goolsby J.A."/>
            <person name="Tidwell J."/>
            <person name="Bellgard S.E."/>
            <person name="Bellgard M.I."/>
        </authorList>
    </citation>
    <scope>NUCLEOTIDE SEQUENCE</scope>
    <source>
        <tissue evidence="1">Shoot tissue taken approximately 20 cm above the soil surface</tissue>
    </source>
</reference>
<dbReference type="EMBL" id="GBRH01176062">
    <property type="protein sequence ID" value="JAE21834.1"/>
    <property type="molecule type" value="Transcribed_RNA"/>
</dbReference>
<protein>
    <submittedName>
        <fullName evidence="1">Uncharacterized protein</fullName>
    </submittedName>
</protein>
<dbReference type="AlphaFoldDB" id="A0A0A9GEG4"/>
<proteinExistence type="predicted"/>
<sequence length="96" mass="11092">MFIGQRRNHLIRTCQNILHSFTLPPTIQILALMDFVILALVSHRHLQQDLKKQKVASNLRLINYYVNLSHSEATPVFLKSKKIAPRHTMSACMNNL</sequence>
<organism evidence="1">
    <name type="scientific">Arundo donax</name>
    <name type="common">Giant reed</name>
    <name type="synonym">Donax arundinaceus</name>
    <dbReference type="NCBI Taxonomy" id="35708"/>
    <lineage>
        <taxon>Eukaryota</taxon>
        <taxon>Viridiplantae</taxon>
        <taxon>Streptophyta</taxon>
        <taxon>Embryophyta</taxon>
        <taxon>Tracheophyta</taxon>
        <taxon>Spermatophyta</taxon>
        <taxon>Magnoliopsida</taxon>
        <taxon>Liliopsida</taxon>
        <taxon>Poales</taxon>
        <taxon>Poaceae</taxon>
        <taxon>PACMAD clade</taxon>
        <taxon>Arundinoideae</taxon>
        <taxon>Arundineae</taxon>
        <taxon>Arundo</taxon>
    </lineage>
</organism>
<reference evidence="1" key="1">
    <citation type="submission" date="2014-09" db="EMBL/GenBank/DDBJ databases">
        <authorList>
            <person name="Magalhaes I.L.F."/>
            <person name="Oliveira U."/>
            <person name="Santos F.R."/>
            <person name="Vidigal T.H.D.A."/>
            <person name="Brescovit A.D."/>
            <person name="Santos A.J."/>
        </authorList>
    </citation>
    <scope>NUCLEOTIDE SEQUENCE</scope>
    <source>
        <tissue evidence="1">Shoot tissue taken approximately 20 cm above the soil surface</tissue>
    </source>
</reference>
<accession>A0A0A9GEG4</accession>
<name>A0A0A9GEG4_ARUDO</name>
<evidence type="ECO:0000313" key="1">
    <source>
        <dbReference type="EMBL" id="JAE21834.1"/>
    </source>
</evidence>